<accession>A0A915KS36</accession>
<keyword evidence="1" id="KW-1185">Reference proteome</keyword>
<protein>
    <submittedName>
        <fullName evidence="2">Uncharacterized protein</fullName>
    </submittedName>
</protein>
<evidence type="ECO:0000313" key="1">
    <source>
        <dbReference type="Proteomes" id="UP000887565"/>
    </source>
</evidence>
<dbReference type="AlphaFoldDB" id="A0A915KS36"/>
<sequence length="65" mass="7950">PNLPENLDFYDFEGENYRKYQENDRNAFDELVSKQIESTPKAERRKKVCTFQAFSMVFRTLYRFK</sequence>
<proteinExistence type="predicted"/>
<name>A0A915KS36_ROMCU</name>
<reference evidence="2" key="1">
    <citation type="submission" date="2022-11" db="UniProtKB">
        <authorList>
            <consortium name="WormBaseParasite"/>
        </authorList>
    </citation>
    <scope>IDENTIFICATION</scope>
</reference>
<organism evidence="1 2">
    <name type="scientific">Romanomermis culicivorax</name>
    <name type="common">Nematode worm</name>
    <dbReference type="NCBI Taxonomy" id="13658"/>
    <lineage>
        <taxon>Eukaryota</taxon>
        <taxon>Metazoa</taxon>
        <taxon>Ecdysozoa</taxon>
        <taxon>Nematoda</taxon>
        <taxon>Enoplea</taxon>
        <taxon>Dorylaimia</taxon>
        <taxon>Mermithida</taxon>
        <taxon>Mermithoidea</taxon>
        <taxon>Mermithidae</taxon>
        <taxon>Romanomermis</taxon>
    </lineage>
</organism>
<evidence type="ECO:0000313" key="2">
    <source>
        <dbReference type="WBParaSite" id="nRc.2.0.1.t40910-RA"/>
    </source>
</evidence>
<dbReference type="Proteomes" id="UP000887565">
    <property type="component" value="Unplaced"/>
</dbReference>
<dbReference type="WBParaSite" id="nRc.2.0.1.t40910-RA">
    <property type="protein sequence ID" value="nRc.2.0.1.t40910-RA"/>
    <property type="gene ID" value="nRc.2.0.1.g40910"/>
</dbReference>